<comment type="caution">
    <text evidence="2">The sequence shown here is derived from an EMBL/GenBank/DDBJ whole genome shotgun (WGS) entry which is preliminary data.</text>
</comment>
<keyword evidence="3" id="KW-1185">Reference proteome</keyword>
<reference evidence="2" key="1">
    <citation type="submission" date="2021-05" db="EMBL/GenBank/DDBJ databases">
        <title>A free-living protist that lacks canonical eukaryotic 1 DNA replication and segregation systems.</title>
        <authorList>
            <person name="Salas-Leiva D.E."/>
            <person name="Tromer E.C."/>
            <person name="Curtis B.A."/>
            <person name="Jerlstrom-Hultqvist J."/>
            <person name="Kolisko M."/>
            <person name="Yi Z."/>
            <person name="Salas-Leiva J.S."/>
            <person name="Gallot-Lavallee L."/>
            <person name="Kops G.J.P.L."/>
            <person name="Archibald J.M."/>
            <person name="Simpson A.G.B."/>
            <person name="Roger A.J."/>
        </authorList>
    </citation>
    <scope>NUCLEOTIDE SEQUENCE</scope>
    <source>
        <strain evidence="2">BICM</strain>
    </source>
</reference>
<accession>A0A8J6E3L5</accession>
<dbReference type="Proteomes" id="UP000717585">
    <property type="component" value="Unassembled WGS sequence"/>
</dbReference>
<name>A0A8J6E3L5_9EUKA</name>
<sequence>MKVVFLALVIALVFATEFISPENGDTLLIERNNSIVFPADFYDPDDKIYVTTEYQNDLVMGIFEDAGMTRQGILDVQSSDCQSVGQFIDGPFGNYTLNLTLPVAELQDVLDAIDDSIGGDLPFDIPTARTIVNNILENVEVIPKEYRNFTVSIYTCDNYRVDFDNPDFESWVYIDSARVTMVGLLAVLAALLLLL</sequence>
<gene>
    <name evidence="2" type="ORF">J8273_2435</name>
</gene>
<proteinExistence type="predicted"/>
<feature type="chain" id="PRO_5035253985" evidence="1">
    <location>
        <begin position="16"/>
        <end position="195"/>
    </location>
</feature>
<organism evidence="2 3">
    <name type="scientific">Carpediemonas membranifera</name>
    <dbReference type="NCBI Taxonomy" id="201153"/>
    <lineage>
        <taxon>Eukaryota</taxon>
        <taxon>Metamonada</taxon>
        <taxon>Carpediemonas-like organisms</taxon>
        <taxon>Carpediemonas</taxon>
    </lineage>
</organism>
<dbReference type="EMBL" id="JAHDYR010000007">
    <property type="protein sequence ID" value="KAG9396083.1"/>
    <property type="molecule type" value="Genomic_DNA"/>
</dbReference>
<feature type="signal peptide" evidence="1">
    <location>
        <begin position="1"/>
        <end position="15"/>
    </location>
</feature>
<keyword evidence="1" id="KW-0732">Signal</keyword>
<protein>
    <submittedName>
        <fullName evidence="2">Uncharacterized protein</fullName>
    </submittedName>
</protein>
<evidence type="ECO:0000313" key="3">
    <source>
        <dbReference type="Proteomes" id="UP000717585"/>
    </source>
</evidence>
<evidence type="ECO:0000313" key="2">
    <source>
        <dbReference type="EMBL" id="KAG9396083.1"/>
    </source>
</evidence>
<evidence type="ECO:0000256" key="1">
    <source>
        <dbReference type="SAM" id="SignalP"/>
    </source>
</evidence>
<dbReference type="AlphaFoldDB" id="A0A8J6E3L5"/>